<dbReference type="AlphaFoldDB" id="A0A7M7JGS4"/>
<dbReference type="InterPro" id="IPR034750">
    <property type="entry name" value="CULT"/>
</dbReference>
<dbReference type="RefSeq" id="XP_022651843.1">
    <property type="nucleotide sequence ID" value="XM_022796108.1"/>
</dbReference>
<dbReference type="CTD" id="41230"/>
<keyword evidence="8" id="KW-0832">Ubl conjugation</keyword>
<proteinExistence type="inferred from homology"/>
<comment type="pathway">
    <text evidence="2">Protein modification; protein ubiquitination.</text>
</comment>
<evidence type="ECO:0000313" key="15">
    <source>
        <dbReference type="Proteomes" id="UP000594260"/>
    </source>
</evidence>
<dbReference type="InterPro" id="IPR046336">
    <property type="entry name" value="Lon_prtase_N_sf"/>
</dbReference>
<evidence type="ECO:0000256" key="8">
    <source>
        <dbReference type="ARBA" id="ARBA00022843"/>
    </source>
</evidence>
<dbReference type="FunFam" id="2.170.150.20:FF:000007">
    <property type="entry name" value="Protein cereblon"/>
    <property type="match status" value="1"/>
</dbReference>
<dbReference type="OrthoDB" id="267517at2759"/>
<protein>
    <recommendedName>
        <fullName evidence="4">Protein cereblon</fullName>
    </recommendedName>
    <alternativeName>
        <fullName evidence="10">Protein ohgata</fullName>
    </alternativeName>
</protein>
<evidence type="ECO:0000256" key="12">
    <source>
        <dbReference type="ARBA" id="ARBA00046796"/>
    </source>
</evidence>
<dbReference type="SUPFAM" id="SSF88697">
    <property type="entry name" value="PUA domain-like"/>
    <property type="match status" value="1"/>
</dbReference>
<evidence type="ECO:0000256" key="3">
    <source>
        <dbReference type="ARBA" id="ARBA00005293"/>
    </source>
</evidence>
<evidence type="ECO:0000256" key="7">
    <source>
        <dbReference type="ARBA" id="ARBA00022833"/>
    </source>
</evidence>
<keyword evidence="5" id="KW-0479">Metal-binding</keyword>
<dbReference type="KEGG" id="vde:111246468"/>
<dbReference type="Pfam" id="PF03226">
    <property type="entry name" value="Yippee-Mis18"/>
    <property type="match status" value="1"/>
</dbReference>
<keyword evidence="6" id="KW-0833">Ubl conjugation pathway</keyword>
<dbReference type="GO" id="GO:0005634">
    <property type="term" value="C:nucleus"/>
    <property type="evidence" value="ECO:0007669"/>
    <property type="project" value="UniProtKB-SubCell"/>
</dbReference>
<keyword evidence="15" id="KW-1185">Reference proteome</keyword>
<keyword evidence="9" id="KW-0539">Nucleus</keyword>
<dbReference type="Pfam" id="PF02190">
    <property type="entry name" value="LON_substr_bdg"/>
    <property type="match status" value="1"/>
</dbReference>
<comment type="similarity">
    <text evidence="3">Belongs to the CRBN family.</text>
</comment>
<keyword evidence="7" id="KW-0862">Zinc</keyword>
<sequence length="439" mass="50604">MNEEHQFFVIIHPRHDTNSVFCWLWIGLNASNMSDEEMVPEASDAEPAEEEIQAEEYDNDLTTEHTYLGRDLETLTGRTFTEDGSIQSMLVFQELPMLIPGETLPLKFYHPGKIKLLSNVIKRKQLFGVLHPGQKQYGTTAEIRNYKLVVQGSAEPRPCLTVIAEGIKQFQLMEELLRHQLRFVKVQILKDVTLQSPEKRLLLERQRDRGLMTTCSPWPRFLYNQFDKKYLVQKVSEAIAPFVKKKIPPCTDPVKFSYWAAANSPVNSHERRLLLAASCTQDRLRMALVYLSLNCDICCKGCHEVISSKAYIISMSRSGAQGTFVNRVGYVHNLLTVGQIRRIIYQGARDESFSWYPGYAWTIGNCSECHRHLGWKFDTVKHLKPATFWALSRENIEFRVLMTQDRLTAAQETAELFAEQENDEDADDQGALHENLYWF</sequence>
<comment type="subunit">
    <text evidence="12">Likely a component of a DCX (DDB1-CUL4-X-box) protein ligase complex. May interact with pic/DDB1.</text>
</comment>
<dbReference type="Gene3D" id="1.20.58.1480">
    <property type="match status" value="1"/>
</dbReference>
<dbReference type="InParanoid" id="A0A7M7JGS4"/>
<evidence type="ECO:0000256" key="4">
    <source>
        <dbReference type="ARBA" id="ARBA00014394"/>
    </source>
</evidence>
<reference evidence="14" key="1">
    <citation type="submission" date="2021-01" db="UniProtKB">
        <authorList>
            <consortium name="EnsemblMetazoa"/>
        </authorList>
    </citation>
    <scope>IDENTIFICATION</scope>
</reference>
<evidence type="ECO:0000256" key="2">
    <source>
        <dbReference type="ARBA" id="ARBA00004906"/>
    </source>
</evidence>
<dbReference type="GO" id="GO:0016567">
    <property type="term" value="P:protein ubiquitination"/>
    <property type="evidence" value="ECO:0007669"/>
    <property type="project" value="UniProtKB-UniPathway"/>
</dbReference>
<dbReference type="PROSITE" id="PS51788">
    <property type="entry name" value="CULT"/>
    <property type="match status" value="1"/>
</dbReference>
<evidence type="ECO:0000256" key="9">
    <source>
        <dbReference type="ARBA" id="ARBA00023242"/>
    </source>
</evidence>
<dbReference type="Gene3D" id="2.170.150.20">
    <property type="entry name" value="Peptide methionine sulfoxide reductase"/>
    <property type="match status" value="1"/>
</dbReference>
<evidence type="ECO:0000256" key="10">
    <source>
        <dbReference type="ARBA" id="ARBA00030079"/>
    </source>
</evidence>
<dbReference type="InterPro" id="IPR004910">
    <property type="entry name" value="Yippee/Mis18/Cereblon"/>
</dbReference>
<dbReference type="GO" id="GO:0046872">
    <property type="term" value="F:metal ion binding"/>
    <property type="evidence" value="ECO:0007669"/>
    <property type="project" value="UniProtKB-KW"/>
</dbReference>
<dbReference type="EnsemblMetazoa" id="XM_022796109">
    <property type="protein sequence ID" value="XP_022651844"/>
    <property type="gene ID" value="LOC111246468"/>
</dbReference>
<feature type="domain" description="CULT" evidence="13">
    <location>
        <begin position="294"/>
        <end position="400"/>
    </location>
</feature>
<dbReference type="EnsemblMetazoa" id="XM_022796108">
    <property type="protein sequence ID" value="XP_022651843"/>
    <property type="gene ID" value="LOC111246468"/>
</dbReference>
<name>A0A7M7JGS4_VARDE</name>
<dbReference type="Gene3D" id="2.30.130.40">
    <property type="entry name" value="LON domain-like"/>
    <property type="match status" value="1"/>
</dbReference>
<evidence type="ECO:0000256" key="1">
    <source>
        <dbReference type="ARBA" id="ARBA00004123"/>
    </source>
</evidence>
<dbReference type="CDD" id="cd15777">
    <property type="entry name" value="CRBN_C_like"/>
    <property type="match status" value="1"/>
</dbReference>
<evidence type="ECO:0000256" key="11">
    <source>
        <dbReference type="ARBA" id="ARBA00046075"/>
    </source>
</evidence>
<comment type="subcellular location">
    <subcellularLocation>
        <location evidence="1">Nucleus</location>
    </subcellularLocation>
</comment>
<organism evidence="14 15">
    <name type="scientific">Varroa destructor</name>
    <name type="common">Honeybee mite</name>
    <dbReference type="NCBI Taxonomy" id="109461"/>
    <lineage>
        <taxon>Eukaryota</taxon>
        <taxon>Metazoa</taxon>
        <taxon>Ecdysozoa</taxon>
        <taxon>Arthropoda</taxon>
        <taxon>Chelicerata</taxon>
        <taxon>Arachnida</taxon>
        <taxon>Acari</taxon>
        <taxon>Parasitiformes</taxon>
        <taxon>Mesostigmata</taxon>
        <taxon>Gamasina</taxon>
        <taxon>Dermanyssoidea</taxon>
        <taxon>Varroidae</taxon>
        <taxon>Varroa</taxon>
    </lineage>
</organism>
<evidence type="ECO:0000256" key="5">
    <source>
        <dbReference type="ARBA" id="ARBA00022723"/>
    </source>
</evidence>
<dbReference type="Proteomes" id="UP000594260">
    <property type="component" value="Unplaced"/>
</dbReference>
<dbReference type="OMA" id="AYQMYDS"/>
<evidence type="ECO:0000313" key="14">
    <source>
        <dbReference type="EnsemblMetazoa" id="XP_022651844"/>
    </source>
</evidence>
<dbReference type="GeneID" id="111246468"/>
<dbReference type="FunCoup" id="A0A7M7JGS4">
    <property type="interactions" value="1239"/>
</dbReference>
<dbReference type="InterPro" id="IPR003111">
    <property type="entry name" value="Lon_prtase_N"/>
</dbReference>
<comment type="function">
    <text evidence="11">Substrate recognition component of a DCX (DDB1-CUL4-X-box) E3 protein ligase complex that mediates the ubiquitination and subsequent proteasomal degradation of target proteins. Has an essential role in mediating growth by negatively regulating insulin signaling. It also has a role in maintaining presynaptic function in the neuromuscular junction synapses of third-instar larvae.</text>
</comment>
<evidence type="ECO:0000259" key="13">
    <source>
        <dbReference type="PROSITE" id="PS51788"/>
    </source>
</evidence>
<dbReference type="RefSeq" id="XP_022651844.1">
    <property type="nucleotide sequence ID" value="XM_022796109.1"/>
</dbReference>
<dbReference type="InterPro" id="IPR015947">
    <property type="entry name" value="PUA-like_sf"/>
</dbReference>
<dbReference type="SMART" id="SM00464">
    <property type="entry name" value="LON"/>
    <property type="match status" value="1"/>
</dbReference>
<dbReference type="UniPathway" id="UPA00143"/>
<accession>A0A7M7JGS4</accession>
<evidence type="ECO:0000256" key="6">
    <source>
        <dbReference type="ARBA" id="ARBA00022786"/>
    </source>
</evidence>